<sequence length="254" mass="26862">MAVVAGTGTFLTSGAAAEVGDKPSTLGEVSSVKAEDNLGCHGILVQGLESSSEYTVQLSDYMFDIDVEAIPLGYSGYDIDNENGVISGTIGENDIHGFASRFSPIIESIEVHEGSVAVELQYNPLDREECNVVGAPPDNVEQVEIYLEGDGDYGFGFWEAHGPLSAVDTGSSELEVCLPAGDSIICHWSHSGGVQTEELDIGNGEQKYDFAAGSLDDEQHVYAVEKGLLDTTDTPGHFYLTGSTTVTIDIGSLL</sequence>
<dbReference type="EMBL" id="AOIN01000091">
    <property type="protein sequence ID" value="ELY95307.1"/>
    <property type="molecule type" value="Genomic_DNA"/>
</dbReference>
<name>M0ABR4_9EURY</name>
<protein>
    <submittedName>
        <fullName evidence="1">Uncharacterized protein</fullName>
    </submittedName>
</protein>
<dbReference type="AlphaFoldDB" id="M0ABR4"/>
<keyword evidence="2" id="KW-1185">Reference proteome</keyword>
<organism evidence="1 2">
    <name type="scientific">Natrialba chahannaoensis JCM 10990</name>
    <dbReference type="NCBI Taxonomy" id="1227492"/>
    <lineage>
        <taxon>Archaea</taxon>
        <taxon>Methanobacteriati</taxon>
        <taxon>Methanobacteriota</taxon>
        <taxon>Stenosarchaea group</taxon>
        <taxon>Halobacteria</taxon>
        <taxon>Halobacteriales</taxon>
        <taxon>Natrialbaceae</taxon>
        <taxon>Natrialba</taxon>
    </lineage>
</organism>
<evidence type="ECO:0000313" key="2">
    <source>
        <dbReference type="Proteomes" id="UP000011693"/>
    </source>
</evidence>
<reference evidence="1 2" key="1">
    <citation type="journal article" date="2014" name="PLoS Genet.">
        <title>Phylogenetically driven sequencing of extremely halophilic archaea reveals strategies for static and dynamic osmo-response.</title>
        <authorList>
            <person name="Becker E.A."/>
            <person name="Seitzer P.M."/>
            <person name="Tritt A."/>
            <person name="Larsen D."/>
            <person name="Krusor M."/>
            <person name="Yao A.I."/>
            <person name="Wu D."/>
            <person name="Madern D."/>
            <person name="Eisen J.A."/>
            <person name="Darling A.E."/>
            <person name="Facciotti M.T."/>
        </authorList>
    </citation>
    <scope>NUCLEOTIDE SEQUENCE [LARGE SCALE GENOMIC DNA]</scope>
    <source>
        <strain evidence="1 2">JCM 10990</strain>
    </source>
</reference>
<gene>
    <name evidence="1" type="ORF">C482_16738</name>
</gene>
<dbReference type="Proteomes" id="UP000011693">
    <property type="component" value="Unassembled WGS sequence"/>
</dbReference>
<comment type="caution">
    <text evidence="1">The sequence shown here is derived from an EMBL/GenBank/DDBJ whole genome shotgun (WGS) entry which is preliminary data.</text>
</comment>
<proteinExistence type="predicted"/>
<evidence type="ECO:0000313" key="1">
    <source>
        <dbReference type="EMBL" id="ELY95307.1"/>
    </source>
</evidence>
<accession>M0ABR4</accession>